<dbReference type="PANTHER" id="PTHR13774">
    <property type="entry name" value="PHENAZINE BIOSYNTHESIS PROTEIN"/>
    <property type="match status" value="1"/>
</dbReference>
<evidence type="ECO:0000313" key="4">
    <source>
        <dbReference type="Proteomes" id="UP000765845"/>
    </source>
</evidence>
<evidence type="ECO:0000256" key="2">
    <source>
        <dbReference type="ARBA" id="ARBA00023235"/>
    </source>
</evidence>
<name>A0ABX1GIG5_9GAMM</name>
<dbReference type="Proteomes" id="UP000765845">
    <property type="component" value="Unassembled WGS sequence"/>
</dbReference>
<accession>A0ABX1GIG5</accession>
<dbReference type="NCBIfam" id="TIGR00654">
    <property type="entry name" value="PhzF_family"/>
    <property type="match status" value="1"/>
</dbReference>
<dbReference type="Pfam" id="PF02567">
    <property type="entry name" value="PhzC-PhzF"/>
    <property type="match status" value="1"/>
</dbReference>
<sequence>MRYTIVDAFTSSKFGGNPAAVCVLEQSYNDELLQALAAEFNLSETAYLSKRAEGEWDLRWFTPLREVNLCGHATLASAHALWSQGLENSDNIRFHSRSGCLLVSRNDGRICMDFPRTKTLEQPHVSEAVKNAVAGFVSVADAGEDILVELPNAEAVAGFVPDFAALAAIPVRGVIITAAGDDCDIVSRFFAPRFGINEDPVTGSAHCALADYWARRLGKAEFSARQLSPRGGELSVALRDQRVLLFGQAVTTMAGEVLAIPHR</sequence>
<dbReference type="PIRSF" id="PIRSF016184">
    <property type="entry name" value="PhzC_PhzF"/>
    <property type="match status" value="1"/>
</dbReference>
<keyword evidence="4" id="KW-1185">Reference proteome</keyword>
<organism evidence="3 4">
    <name type="scientific">Spongiibacter thalassae</name>
    <dbReference type="NCBI Taxonomy" id="2721624"/>
    <lineage>
        <taxon>Bacteria</taxon>
        <taxon>Pseudomonadati</taxon>
        <taxon>Pseudomonadota</taxon>
        <taxon>Gammaproteobacteria</taxon>
        <taxon>Cellvibrionales</taxon>
        <taxon>Spongiibacteraceae</taxon>
        <taxon>Spongiibacter</taxon>
    </lineage>
</organism>
<dbReference type="SUPFAM" id="SSF54506">
    <property type="entry name" value="Diaminopimelate epimerase-like"/>
    <property type="match status" value="1"/>
</dbReference>
<keyword evidence="2" id="KW-0413">Isomerase</keyword>
<dbReference type="Gene3D" id="3.10.310.10">
    <property type="entry name" value="Diaminopimelate Epimerase, Chain A, domain 1"/>
    <property type="match status" value="2"/>
</dbReference>
<evidence type="ECO:0000313" key="3">
    <source>
        <dbReference type="EMBL" id="NKI19019.1"/>
    </source>
</evidence>
<gene>
    <name evidence="3" type="ORF">HCU74_16545</name>
</gene>
<comment type="similarity">
    <text evidence="1">Belongs to the PhzF family.</text>
</comment>
<comment type="caution">
    <text evidence="3">The sequence shown here is derived from an EMBL/GenBank/DDBJ whole genome shotgun (WGS) entry which is preliminary data.</text>
</comment>
<dbReference type="RefSeq" id="WP_168451523.1">
    <property type="nucleotide sequence ID" value="NZ_JAAWWK010000006.1"/>
</dbReference>
<reference evidence="3 4" key="1">
    <citation type="submission" date="2020-04" db="EMBL/GenBank/DDBJ databases">
        <authorList>
            <person name="Yoon J."/>
        </authorList>
    </citation>
    <scope>NUCLEOTIDE SEQUENCE [LARGE SCALE GENOMIC DNA]</scope>
    <source>
        <strain evidence="3 4">KMU-166</strain>
    </source>
</reference>
<dbReference type="InterPro" id="IPR003719">
    <property type="entry name" value="Phenazine_PhzF-like"/>
</dbReference>
<dbReference type="PANTHER" id="PTHR13774:SF17">
    <property type="entry name" value="PHENAZINE BIOSYNTHESIS-LIKE DOMAIN-CONTAINING PROTEIN"/>
    <property type="match status" value="1"/>
</dbReference>
<proteinExistence type="inferred from homology"/>
<protein>
    <submittedName>
        <fullName evidence="3">PhzF family phenazine biosynthesis protein</fullName>
    </submittedName>
</protein>
<dbReference type="EMBL" id="JAAWWK010000006">
    <property type="protein sequence ID" value="NKI19019.1"/>
    <property type="molecule type" value="Genomic_DNA"/>
</dbReference>
<evidence type="ECO:0000256" key="1">
    <source>
        <dbReference type="ARBA" id="ARBA00008270"/>
    </source>
</evidence>